<dbReference type="Pfam" id="PF00378">
    <property type="entry name" value="ECH_1"/>
    <property type="match status" value="1"/>
</dbReference>
<dbReference type="Proteomes" id="UP001501588">
    <property type="component" value="Unassembled WGS sequence"/>
</dbReference>
<evidence type="ECO:0000256" key="2">
    <source>
        <dbReference type="ARBA" id="ARBA00023239"/>
    </source>
</evidence>
<protein>
    <submittedName>
        <fullName evidence="4">Enoyl-CoA hydratase-related protein</fullName>
    </submittedName>
</protein>
<dbReference type="EMBL" id="BAAAFZ010000038">
    <property type="protein sequence ID" value="GAA0587402.1"/>
    <property type="molecule type" value="Genomic_DNA"/>
</dbReference>
<dbReference type="RefSeq" id="WP_343895879.1">
    <property type="nucleotide sequence ID" value="NZ_BAAAFZ010000038.1"/>
</dbReference>
<evidence type="ECO:0000313" key="4">
    <source>
        <dbReference type="EMBL" id="GAA0587402.1"/>
    </source>
</evidence>
<evidence type="ECO:0000313" key="5">
    <source>
        <dbReference type="Proteomes" id="UP001501588"/>
    </source>
</evidence>
<gene>
    <name evidence="4" type="ORF">GCM10009416_27370</name>
</gene>
<reference evidence="4 5" key="1">
    <citation type="journal article" date="2019" name="Int. J. Syst. Evol. Microbiol.">
        <title>The Global Catalogue of Microorganisms (GCM) 10K type strain sequencing project: providing services to taxonomists for standard genome sequencing and annotation.</title>
        <authorList>
            <consortium name="The Broad Institute Genomics Platform"/>
            <consortium name="The Broad Institute Genome Sequencing Center for Infectious Disease"/>
            <person name="Wu L."/>
            <person name="Ma J."/>
        </authorList>
    </citation>
    <scope>NUCLEOTIDE SEQUENCE [LARGE SCALE GENOMIC DNA]</scope>
    <source>
        <strain evidence="4 5">JCM 9933</strain>
    </source>
</reference>
<dbReference type="Gene3D" id="3.90.226.10">
    <property type="entry name" value="2-enoyl-CoA Hydratase, Chain A, domain 1"/>
    <property type="match status" value="1"/>
</dbReference>
<dbReference type="SUPFAM" id="SSF52096">
    <property type="entry name" value="ClpP/crotonase"/>
    <property type="match status" value="1"/>
</dbReference>
<dbReference type="InterPro" id="IPR014748">
    <property type="entry name" value="Enoyl-CoA_hydra_C"/>
</dbReference>
<dbReference type="Gene3D" id="1.10.12.10">
    <property type="entry name" value="Lyase 2-enoyl-coa Hydratase, Chain A, domain 2"/>
    <property type="match status" value="1"/>
</dbReference>
<evidence type="ECO:0000256" key="1">
    <source>
        <dbReference type="ARBA" id="ARBA00005254"/>
    </source>
</evidence>
<accession>A0ABN1FC48</accession>
<dbReference type="InterPro" id="IPR018376">
    <property type="entry name" value="Enoyl-CoA_hyd/isom_CS"/>
</dbReference>
<comment type="caution">
    <text evidence="4">The sequence shown here is derived from an EMBL/GenBank/DDBJ whole genome shotgun (WGS) entry which is preliminary data.</text>
</comment>
<keyword evidence="5" id="KW-1185">Reference proteome</keyword>
<dbReference type="PROSITE" id="PS00166">
    <property type="entry name" value="ENOYL_COA_HYDRATASE"/>
    <property type="match status" value="1"/>
</dbReference>
<comment type="similarity">
    <text evidence="1 3">Belongs to the enoyl-CoA hydratase/isomerase family.</text>
</comment>
<dbReference type="PANTHER" id="PTHR11941:SF54">
    <property type="entry name" value="ENOYL-COA HYDRATASE, MITOCHONDRIAL"/>
    <property type="match status" value="1"/>
</dbReference>
<proteinExistence type="inferred from homology"/>
<dbReference type="InterPro" id="IPR001753">
    <property type="entry name" value="Enoyl-CoA_hydra/iso"/>
</dbReference>
<dbReference type="InterPro" id="IPR029045">
    <property type="entry name" value="ClpP/crotonase-like_dom_sf"/>
</dbReference>
<evidence type="ECO:0000256" key="3">
    <source>
        <dbReference type="RuleBase" id="RU003707"/>
    </source>
</evidence>
<sequence length="271" mass="29401">MPPQPAALAGPFDTLEVSEPDASILLVVLNRPERANAFTTRMAEELLAVFLAMEAEPDAYRCVVLTGTGDRAFCAGADLKERDGMTDADFARQHHLFERCFRSLLACPPPLIAAINGTAFAGGLELALCCDFAYASDAARFALTEVTRGIMPGGGGTQNLPRAIGERRAKEAIFTGRPFTAEDALNWGVVNRLCPPGEVLPAVLETARAIRDNAPLSVRQAKKAINTGLQMDRASGMLFEIEAYYQLIPTEDRLEGINAYVEKRKPVFKGR</sequence>
<dbReference type="CDD" id="cd06558">
    <property type="entry name" value="crotonase-like"/>
    <property type="match status" value="1"/>
</dbReference>
<dbReference type="PANTHER" id="PTHR11941">
    <property type="entry name" value="ENOYL-COA HYDRATASE-RELATED"/>
    <property type="match status" value="1"/>
</dbReference>
<organism evidence="4 5">
    <name type="scientific">Craurococcus roseus</name>
    <dbReference type="NCBI Taxonomy" id="77585"/>
    <lineage>
        <taxon>Bacteria</taxon>
        <taxon>Pseudomonadati</taxon>
        <taxon>Pseudomonadota</taxon>
        <taxon>Alphaproteobacteria</taxon>
        <taxon>Acetobacterales</taxon>
        <taxon>Acetobacteraceae</taxon>
        <taxon>Craurococcus</taxon>
    </lineage>
</organism>
<keyword evidence="2" id="KW-0456">Lyase</keyword>
<name>A0ABN1FC48_9PROT</name>